<dbReference type="EC" id="4.2.1.136" evidence="6"/>
<dbReference type="GO" id="GO:0052855">
    <property type="term" value="F:ADP-dependent NAD(P)H-hydrate dehydratase activity"/>
    <property type="evidence" value="ECO:0007669"/>
    <property type="project" value="UniProtKB-UniRule"/>
</dbReference>
<dbReference type="InterPro" id="IPR000631">
    <property type="entry name" value="CARKD"/>
</dbReference>
<reference evidence="8 9" key="1">
    <citation type="journal article" date="2016" name="Nat. Commun.">
        <title>Thousands of microbial genomes shed light on interconnected biogeochemical processes in an aquifer system.</title>
        <authorList>
            <person name="Anantharaman K."/>
            <person name="Brown C.T."/>
            <person name="Hug L.A."/>
            <person name="Sharon I."/>
            <person name="Castelle C.J."/>
            <person name="Probst A.J."/>
            <person name="Thomas B.C."/>
            <person name="Singh A."/>
            <person name="Wilkins M.J."/>
            <person name="Karaoz U."/>
            <person name="Brodie E.L."/>
            <person name="Williams K.H."/>
            <person name="Hubbard S.S."/>
            <person name="Banfield J.F."/>
        </authorList>
    </citation>
    <scope>NUCLEOTIDE SEQUENCE [LARGE SCALE GENOMIC DNA]</scope>
</reference>
<keyword evidence="5 6" id="KW-0456">Lyase</keyword>
<dbReference type="EMBL" id="MFCP01000021">
    <property type="protein sequence ID" value="OGE28136.1"/>
    <property type="molecule type" value="Genomic_DNA"/>
</dbReference>
<dbReference type="InterPro" id="IPR029056">
    <property type="entry name" value="Ribokinase-like"/>
</dbReference>
<dbReference type="PANTHER" id="PTHR12592">
    <property type="entry name" value="ATP-DEPENDENT (S)-NAD(P)H-HYDRATE DEHYDRATASE FAMILY MEMBER"/>
    <property type="match status" value="1"/>
</dbReference>
<feature type="binding site" evidence="6">
    <location>
        <position position="215"/>
    </location>
    <ligand>
        <name>(6S)-NADPHX</name>
        <dbReference type="ChEBI" id="CHEBI:64076"/>
    </ligand>
</feature>
<dbReference type="Gene3D" id="3.40.1190.20">
    <property type="match status" value="1"/>
</dbReference>
<sequence length="277" mass="29396">MELTKEWVAKKLPTRPKNAHKGTFGKVLVIAGSENYPGAPYLACVACYRVGAGLVTLATEQTVKIIVSRKLPEVTFLPPHEVVGKINEYDVVLIGPGLGQSDQTVKLVKDLLNSNLPPTVIDGDGLNILSKVGEWWRSLKGEVVVTPHSGEMARLTGLTIKEIQSDRIDVAQYFAKKWEKVLVLKGTNTVIVSPSGEVLLSPFANPALATAGTGDVLAGAIAGMLAQGLKPFDATAVGVYIHGLAGEILRKKIGNAGVLASDVLPLLPKAIKLLKVI</sequence>
<evidence type="ECO:0000256" key="4">
    <source>
        <dbReference type="ARBA" id="ARBA00023027"/>
    </source>
</evidence>
<comment type="subunit">
    <text evidence="6">Homotetramer.</text>
</comment>
<evidence type="ECO:0000256" key="5">
    <source>
        <dbReference type="ARBA" id="ARBA00023239"/>
    </source>
</evidence>
<evidence type="ECO:0000313" key="9">
    <source>
        <dbReference type="Proteomes" id="UP000177555"/>
    </source>
</evidence>
<protein>
    <recommendedName>
        <fullName evidence="6">ADP-dependent (S)-NAD(P)H-hydrate dehydratase</fullName>
        <ecNumber evidence="6">4.2.1.136</ecNumber>
    </recommendedName>
    <alternativeName>
        <fullName evidence="6">ADP-dependent NAD(P)HX dehydratase</fullName>
    </alternativeName>
</protein>
<dbReference type="CDD" id="cd01171">
    <property type="entry name" value="YXKO-related"/>
    <property type="match status" value="1"/>
</dbReference>
<evidence type="ECO:0000256" key="1">
    <source>
        <dbReference type="ARBA" id="ARBA00022741"/>
    </source>
</evidence>
<feature type="binding site" evidence="6">
    <location>
        <position position="148"/>
    </location>
    <ligand>
        <name>(6S)-NADPHX</name>
        <dbReference type="ChEBI" id="CHEBI:64076"/>
    </ligand>
</feature>
<accession>A0A1F5JHQ6</accession>
<gene>
    <name evidence="6" type="primary">nnrD</name>
    <name evidence="8" type="ORF">A2867_01115</name>
</gene>
<dbReference type="SUPFAM" id="SSF53613">
    <property type="entry name" value="Ribokinase-like"/>
    <property type="match status" value="1"/>
</dbReference>
<comment type="function">
    <text evidence="6">Catalyzes the dehydration of the S-form of NAD(P)HX at the expense of ADP, which is converted to AMP. Together with NAD(P)HX epimerase, which catalyzes the epimerization of the S- and R-forms, the enzyme allows the repair of both epimers of NAD(P)HX, a damaged form of NAD(P)H that is a result of enzymatic or heat-dependent hydration.</text>
</comment>
<comment type="catalytic activity">
    <reaction evidence="6">
        <text>(6S)-NADPHX + ADP = AMP + phosphate + NADPH + H(+)</text>
        <dbReference type="Rhea" id="RHEA:32235"/>
        <dbReference type="ChEBI" id="CHEBI:15378"/>
        <dbReference type="ChEBI" id="CHEBI:43474"/>
        <dbReference type="ChEBI" id="CHEBI:57783"/>
        <dbReference type="ChEBI" id="CHEBI:64076"/>
        <dbReference type="ChEBI" id="CHEBI:456215"/>
        <dbReference type="ChEBI" id="CHEBI:456216"/>
        <dbReference type="EC" id="4.2.1.136"/>
    </reaction>
</comment>
<feature type="binding site" evidence="6">
    <location>
        <begin position="185"/>
        <end position="189"/>
    </location>
    <ligand>
        <name>AMP</name>
        <dbReference type="ChEBI" id="CHEBI:456215"/>
    </ligand>
</feature>
<dbReference type="PROSITE" id="PS51383">
    <property type="entry name" value="YJEF_C_3"/>
    <property type="match status" value="1"/>
</dbReference>
<dbReference type="GO" id="GO:0110051">
    <property type="term" value="P:metabolite repair"/>
    <property type="evidence" value="ECO:0007669"/>
    <property type="project" value="TreeGrafter"/>
</dbReference>
<name>A0A1F5JHQ6_9BACT</name>
<proteinExistence type="inferred from homology"/>
<comment type="caution">
    <text evidence="8">The sequence shown here is derived from an EMBL/GenBank/DDBJ whole genome shotgun (WGS) entry which is preliminary data.</text>
</comment>
<dbReference type="Pfam" id="PF01256">
    <property type="entry name" value="Carb_kinase"/>
    <property type="match status" value="1"/>
</dbReference>
<comment type="catalytic activity">
    <reaction evidence="6">
        <text>(6S)-NADHX + ADP = AMP + phosphate + NADH + H(+)</text>
        <dbReference type="Rhea" id="RHEA:32223"/>
        <dbReference type="ChEBI" id="CHEBI:15378"/>
        <dbReference type="ChEBI" id="CHEBI:43474"/>
        <dbReference type="ChEBI" id="CHEBI:57945"/>
        <dbReference type="ChEBI" id="CHEBI:64074"/>
        <dbReference type="ChEBI" id="CHEBI:456215"/>
        <dbReference type="ChEBI" id="CHEBI:456216"/>
        <dbReference type="EC" id="4.2.1.136"/>
    </reaction>
</comment>
<dbReference type="NCBIfam" id="TIGR00196">
    <property type="entry name" value="yjeF_cterm"/>
    <property type="match status" value="1"/>
</dbReference>
<dbReference type="AlphaFoldDB" id="A0A1F5JHQ6"/>
<dbReference type="InterPro" id="IPR017953">
    <property type="entry name" value="Carbohydrate_kinase_pred_CS"/>
</dbReference>
<dbReference type="HAMAP" id="MF_01965">
    <property type="entry name" value="NADHX_dehydratase"/>
    <property type="match status" value="1"/>
</dbReference>
<dbReference type="GO" id="GO:0046496">
    <property type="term" value="P:nicotinamide nucleotide metabolic process"/>
    <property type="evidence" value="ECO:0007669"/>
    <property type="project" value="UniProtKB-UniRule"/>
</dbReference>
<dbReference type="GO" id="GO:0005524">
    <property type="term" value="F:ATP binding"/>
    <property type="evidence" value="ECO:0007669"/>
    <property type="project" value="UniProtKB-KW"/>
</dbReference>
<comment type="similarity">
    <text evidence="6">Belongs to the NnrD/CARKD family.</text>
</comment>
<dbReference type="PROSITE" id="PS01050">
    <property type="entry name" value="YJEF_C_2"/>
    <property type="match status" value="1"/>
</dbReference>
<comment type="cofactor">
    <cofactor evidence="6">
        <name>Mg(2+)</name>
        <dbReference type="ChEBI" id="CHEBI:18420"/>
    </cofactor>
</comment>
<feature type="binding site" evidence="6">
    <location>
        <position position="214"/>
    </location>
    <ligand>
        <name>AMP</name>
        <dbReference type="ChEBI" id="CHEBI:456215"/>
    </ligand>
</feature>
<feature type="domain" description="YjeF C-terminal" evidence="7">
    <location>
        <begin position="4"/>
        <end position="274"/>
    </location>
</feature>
<evidence type="ECO:0000259" key="7">
    <source>
        <dbReference type="PROSITE" id="PS51383"/>
    </source>
</evidence>
<organism evidence="8 9">
    <name type="scientific">Candidatus Daviesbacteria bacterium RIFCSPHIGHO2_01_FULL_40_11</name>
    <dbReference type="NCBI Taxonomy" id="1797762"/>
    <lineage>
        <taxon>Bacteria</taxon>
        <taxon>Candidatus Daviesiibacteriota</taxon>
    </lineage>
</organism>
<keyword evidence="3 6" id="KW-0521">NADP</keyword>
<evidence type="ECO:0000256" key="3">
    <source>
        <dbReference type="ARBA" id="ARBA00022857"/>
    </source>
</evidence>
<dbReference type="GO" id="GO:0052856">
    <property type="term" value="F:NAD(P)HX epimerase activity"/>
    <property type="evidence" value="ECO:0007669"/>
    <property type="project" value="TreeGrafter"/>
</dbReference>
<feature type="binding site" evidence="6">
    <location>
        <position position="39"/>
    </location>
    <ligand>
        <name>(6S)-NADPHX</name>
        <dbReference type="ChEBI" id="CHEBI:64076"/>
    </ligand>
</feature>
<evidence type="ECO:0000313" key="8">
    <source>
        <dbReference type="EMBL" id="OGE28136.1"/>
    </source>
</evidence>
<evidence type="ECO:0000256" key="2">
    <source>
        <dbReference type="ARBA" id="ARBA00022840"/>
    </source>
</evidence>
<feature type="binding site" evidence="6">
    <location>
        <position position="97"/>
    </location>
    <ligand>
        <name>(6S)-NADPHX</name>
        <dbReference type="ChEBI" id="CHEBI:64076"/>
    </ligand>
</feature>
<dbReference type="PANTHER" id="PTHR12592:SF0">
    <property type="entry name" value="ATP-DEPENDENT (S)-NAD(P)H-HYDRATE DEHYDRATASE"/>
    <property type="match status" value="1"/>
</dbReference>
<evidence type="ECO:0000256" key="6">
    <source>
        <dbReference type="HAMAP-Rule" id="MF_01965"/>
    </source>
</evidence>
<keyword evidence="4 6" id="KW-0520">NAD</keyword>
<keyword evidence="1 6" id="KW-0547">Nucleotide-binding</keyword>
<dbReference type="Proteomes" id="UP000177555">
    <property type="component" value="Unassembled WGS sequence"/>
</dbReference>
<keyword evidence="2 6" id="KW-0067">ATP-binding</keyword>